<dbReference type="HOGENOM" id="CLU_1486743_0_0_11"/>
<dbReference type="Proteomes" id="UP000007882">
    <property type="component" value="Chromosome"/>
</dbReference>
<dbReference type="KEGG" id="ams:AMIS_31080"/>
<dbReference type="PATRIC" id="fig|512565.3.peg.3107"/>
<dbReference type="eggNOG" id="ENOG5032IN9">
    <property type="taxonomic scope" value="Bacteria"/>
</dbReference>
<organism evidence="1 2">
    <name type="scientific">Actinoplanes missouriensis (strain ATCC 14538 / DSM 43046 / CBS 188.64 / JCM 3121 / NBRC 102363 / NCIMB 12654 / NRRL B-3342 / UNCC 431)</name>
    <dbReference type="NCBI Taxonomy" id="512565"/>
    <lineage>
        <taxon>Bacteria</taxon>
        <taxon>Bacillati</taxon>
        <taxon>Actinomycetota</taxon>
        <taxon>Actinomycetes</taxon>
        <taxon>Micromonosporales</taxon>
        <taxon>Micromonosporaceae</taxon>
        <taxon>Actinoplanes</taxon>
    </lineage>
</organism>
<evidence type="ECO:0000313" key="2">
    <source>
        <dbReference type="Proteomes" id="UP000007882"/>
    </source>
</evidence>
<dbReference type="EMBL" id="AP012319">
    <property type="protein sequence ID" value="BAL88328.1"/>
    <property type="molecule type" value="Genomic_DNA"/>
</dbReference>
<evidence type="ECO:0000313" key="1">
    <source>
        <dbReference type="EMBL" id="BAL88328.1"/>
    </source>
</evidence>
<sequence length="187" mass="20866">MVSDVWGSPLTVAVGQTQILMGLTPPAVLGGYRQHADLSEDFPVSGDSGYDGYFFLAVNDHGGEWPRLVVTQRFAPSGAGFTPGALYVPEQRQLFVGAGTRLLAYETRSGLWHRNWLDEAECGFWSWRQHDDVVIMSAELEIAAWRTDGTKLWTTFVEPPWSYRVDSDQVELDIMGSVRTFHLSKGP</sequence>
<dbReference type="AlphaFoldDB" id="I0H5P1"/>
<proteinExistence type="predicted"/>
<protein>
    <submittedName>
        <fullName evidence="1">Uncharacterized protein</fullName>
    </submittedName>
</protein>
<gene>
    <name evidence="1" type="ordered locus">AMIS_31080</name>
</gene>
<reference evidence="1 2" key="1">
    <citation type="submission" date="2012-02" db="EMBL/GenBank/DDBJ databases">
        <title>Complete genome sequence of Actinoplanes missouriensis 431 (= NBRC 102363).</title>
        <authorList>
            <person name="Ohnishi Y."/>
            <person name="Ishikawa J."/>
            <person name="Sekine M."/>
            <person name="Hosoyama A."/>
            <person name="Harada T."/>
            <person name="Narita H."/>
            <person name="Hata T."/>
            <person name="Konno Y."/>
            <person name="Tutikane K."/>
            <person name="Fujita N."/>
            <person name="Horinouchi S."/>
            <person name="Hayakawa M."/>
        </authorList>
    </citation>
    <scope>NUCLEOTIDE SEQUENCE [LARGE SCALE GENOMIC DNA]</scope>
    <source>
        <strain evidence="2">ATCC 14538 / DSM 43046 / CBS 188.64 / JCM 3121 / NBRC 102363 / NCIMB 12654 / NRRL B-3342 / UNCC 431</strain>
    </source>
</reference>
<accession>I0H5P1</accession>
<keyword evidence="2" id="KW-1185">Reference proteome</keyword>
<name>I0H5P1_ACTM4</name>